<reference evidence="2 3" key="1">
    <citation type="submission" date="2014-12" db="EMBL/GenBank/DDBJ databases">
        <title>Genome sequencing of Alteromonas marina AD001.</title>
        <authorList>
            <person name="Adrian T.G.S."/>
            <person name="Chan K.G."/>
        </authorList>
    </citation>
    <scope>NUCLEOTIDE SEQUENCE [LARGE SCALE GENOMIC DNA]</scope>
    <source>
        <strain evidence="2 3">AD001</strain>
    </source>
</reference>
<organism evidence="2 3">
    <name type="scientific">Alteromonas marina</name>
    <dbReference type="NCBI Taxonomy" id="203795"/>
    <lineage>
        <taxon>Bacteria</taxon>
        <taxon>Pseudomonadati</taxon>
        <taxon>Pseudomonadota</taxon>
        <taxon>Gammaproteobacteria</taxon>
        <taxon>Alteromonadales</taxon>
        <taxon>Alteromonadaceae</taxon>
        <taxon>Alteromonas/Salinimonas group</taxon>
        <taxon>Alteromonas</taxon>
    </lineage>
</organism>
<gene>
    <name evidence="2" type="ORF">RJ41_15280</name>
</gene>
<evidence type="ECO:0000313" key="3">
    <source>
        <dbReference type="Proteomes" id="UP000031197"/>
    </source>
</evidence>
<proteinExistence type="predicted"/>
<comment type="caution">
    <text evidence="2">The sequence shown here is derived from an EMBL/GenBank/DDBJ whole genome shotgun (WGS) entry which is preliminary data.</text>
</comment>
<keyword evidence="3" id="KW-1185">Reference proteome</keyword>
<dbReference type="InterPro" id="IPR016181">
    <property type="entry name" value="Acyl_CoA_acyltransferase"/>
</dbReference>
<sequence length="139" mass="15211">MMHTNYTVNESPPSAEDFASLRKLIGWTNPCLSVVQKSIDASLLWATIYLDNNLVGCGRVIGDGAMYFYVQDVIIHPEHQNKGLGSKIMNTLIAHLESCCAPGATIGLLAAHGKESFYLKFGFEPRDGESLGLGMCRFI</sequence>
<keyword evidence="2" id="KW-0808">Transferase</keyword>
<dbReference type="SUPFAM" id="SSF55729">
    <property type="entry name" value="Acyl-CoA N-acyltransferases (Nat)"/>
    <property type="match status" value="1"/>
</dbReference>
<name>A0A0B3YW39_9ALTE</name>
<dbReference type="PANTHER" id="PTHR43233">
    <property type="entry name" value="FAMILY N-ACETYLTRANSFERASE, PUTATIVE (AFU_ORTHOLOGUE AFUA_6G03350)-RELATED"/>
    <property type="match status" value="1"/>
</dbReference>
<dbReference type="Pfam" id="PF13508">
    <property type="entry name" value="Acetyltransf_7"/>
    <property type="match status" value="1"/>
</dbReference>
<dbReference type="CDD" id="cd04301">
    <property type="entry name" value="NAT_SF"/>
    <property type="match status" value="1"/>
</dbReference>
<dbReference type="RefSeq" id="WP_039222699.1">
    <property type="nucleotide sequence ID" value="NZ_JWLW01000065.1"/>
</dbReference>
<dbReference type="PROSITE" id="PS51186">
    <property type="entry name" value="GNAT"/>
    <property type="match status" value="1"/>
</dbReference>
<dbReference type="Gene3D" id="3.40.630.30">
    <property type="match status" value="1"/>
</dbReference>
<dbReference type="InterPro" id="IPR000182">
    <property type="entry name" value="GNAT_dom"/>
</dbReference>
<dbReference type="AlphaFoldDB" id="A0A0B3YW39"/>
<evidence type="ECO:0000259" key="1">
    <source>
        <dbReference type="PROSITE" id="PS51186"/>
    </source>
</evidence>
<accession>A0A0B3YW39</accession>
<dbReference type="GO" id="GO:0016747">
    <property type="term" value="F:acyltransferase activity, transferring groups other than amino-acyl groups"/>
    <property type="evidence" value="ECO:0007669"/>
    <property type="project" value="InterPro"/>
</dbReference>
<evidence type="ECO:0000313" key="2">
    <source>
        <dbReference type="EMBL" id="KHT44935.1"/>
    </source>
</evidence>
<dbReference type="EMBL" id="JWLW01000065">
    <property type="protein sequence ID" value="KHT44935.1"/>
    <property type="molecule type" value="Genomic_DNA"/>
</dbReference>
<feature type="domain" description="N-acetyltransferase" evidence="1">
    <location>
        <begin position="8"/>
        <end position="139"/>
    </location>
</feature>
<dbReference type="InterPro" id="IPR053144">
    <property type="entry name" value="Acetyltransferase_Butenolide"/>
</dbReference>
<protein>
    <submittedName>
        <fullName evidence="2">Acetyltransferase</fullName>
    </submittedName>
</protein>
<dbReference type="Proteomes" id="UP000031197">
    <property type="component" value="Unassembled WGS sequence"/>
</dbReference>
<dbReference type="PANTHER" id="PTHR43233:SF1">
    <property type="entry name" value="FAMILY N-ACETYLTRANSFERASE, PUTATIVE (AFU_ORTHOLOGUE AFUA_6G03350)-RELATED"/>
    <property type="match status" value="1"/>
</dbReference>
<dbReference type="OrthoDB" id="9775804at2"/>